<proteinExistence type="predicted"/>
<organism evidence="3 4">
    <name type="scientific">Volvox reticuliferus</name>
    <dbReference type="NCBI Taxonomy" id="1737510"/>
    <lineage>
        <taxon>Eukaryota</taxon>
        <taxon>Viridiplantae</taxon>
        <taxon>Chlorophyta</taxon>
        <taxon>core chlorophytes</taxon>
        <taxon>Chlorophyceae</taxon>
        <taxon>CS clade</taxon>
        <taxon>Chlamydomonadales</taxon>
        <taxon>Volvocaceae</taxon>
        <taxon>Volvox</taxon>
    </lineage>
</organism>
<name>A0A8J4LNP4_9CHLO</name>
<dbReference type="EMBL" id="BNCQ01000014">
    <property type="protein sequence ID" value="GIM03756.1"/>
    <property type="molecule type" value="Genomic_DNA"/>
</dbReference>
<keyword evidence="1" id="KW-0732">Signal</keyword>
<reference evidence="3" key="1">
    <citation type="journal article" date="2021" name="Proc. Natl. Acad. Sci. U.S.A.">
        <title>Three genomes in the algal genus Volvox reveal the fate of a haploid sex-determining region after a transition to homothallism.</title>
        <authorList>
            <person name="Yamamoto K."/>
            <person name="Hamaji T."/>
            <person name="Kawai-Toyooka H."/>
            <person name="Matsuzaki R."/>
            <person name="Takahashi F."/>
            <person name="Nishimura Y."/>
            <person name="Kawachi M."/>
            <person name="Noguchi H."/>
            <person name="Minakuchi Y."/>
            <person name="Umen J.G."/>
            <person name="Toyoda A."/>
            <person name="Nozaki H."/>
        </authorList>
    </citation>
    <scope>NUCLEOTIDE SEQUENCE</scope>
    <source>
        <strain evidence="3">NIES-3785</strain>
        <strain evidence="2">NIES-3786</strain>
    </source>
</reference>
<dbReference type="OrthoDB" id="444325at2759"/>
<comment type="caution">
    <text evidence="3">The sequence shown here is derived from an EMBL/GenBank/DDBJ whole genome shotgun (WGS) entry which is preliminary data.</text>
</comment>
<evidence type="ECO:0000313" key="3">
    <source>
        <dbReference type="EMBL" id="GIM03756.1"/>
    </source>
</evidence>
<dbReference type="AlphaFoldDB" id="A0A8J4LNP4"/>
<sequence>MDGNLIATALMGWFSAPAATVTVHTAQSNADVCPLVCHAASGFPQAKVPTMVAFLFSFVGQLQGSSNMALNLVWLTLVFPRDSWTVAMLVVTISPLDGMELQV</sequence>
<evidence type="ECO:0000256" key="1">
    <source>
        <dbReference type="SAM" id="SignalP"/>
    </source>
</evidence>
<dbReference type="Proteomes" id="UP000722791">
    <property type="component" value="Unassembled WGS sequence"/>
</dbReference>
<gene>
    <name evidence="2" type="ORF">Vretifemale_11824</name>
    <name evidence="3" type="ORF">Vretimale_8425</name>
</gene>
<dbReference type="Proteomes" id="UP000747110">
    <property type="component" value="Unassembled WGS sequence"/>
</dbReference>
<evidence type="ECO:0000313" key="2">
    <source>
        <dbReference type="EMBL" id="GIL82919.1"/>
    </source>
</evidence>
<evidence type="ECO:0000313" key="5">
    <source>
        <dbReference type="Proteomes" id="UP000747110"/>
    </source>
</evidence>
<accession>A0A8J4LNP4</accession>
<feature type="signal peptide" evidence="1">
    <location>
        <begin position="1"/>
        <end position="20"/>
    </location>
</feature>
<evidence type="ECO:0000313" key="4">
    <source>
        <dbReference type="Proteomes" id="UP000722791"/>
    </source>
</evidence>
<dbReference type="EMBL" id="BNCP01000025">
    <property type="protein sequence ID" value="GIL82919.1"/>
    <property type="molecule type" value="Genomic_DNA"/>
</dbReference>
<keyword evidence="5" id="KW-1185">Reference proteome</keyword>
<protein>
    <submittedName>
        <fullName evidence="3">Uncharacterized protein</fullName>
    </submittedName>
</protein>
<feature type="chain" id="PRO_5036433671" evidence="1">
    <location>
        <begin position="21"/>
        <end position="103"/>
    </location>
</feature>